<evidence type="ECO:0000313" key="2">
    <source>
        <dbReference type="EMBL" id="MDF1611642.1"/>
    </source>
</evidence>
<comment type="caution">
    <text evidence="2">The sequence shown here is derived from an EMBL/GenBank/DDBJ whole genome shotgun (WGS) entry which is preliminary data.</text>
</comment>
<dbReference type="AlphaFoldDB" id="A0AAE3TDQ2"/>
<name>A0AAE3TDQ2_9BACT</name>
<dbReference type="InterPro" id="IPR027843">
    <property type="entry name" value="DUF4440"/>
</dbReference>
<dbReference type="PROSITE" id="PS51257">
    <property type="entry name" value="PROKAR_LIPOPROTEIN"/>
    <property type="match status" value="1"/>
</dbReference>
<protein>
    <submittedName>
        <fullName evidence="2">Nuclear transport factor 2 family protein</fullName>
    </submittedName>
</protein>
<reference evidence="2" key="1">
    <citation type="submission" date="2023-03" db="EMBL/GenBank/DDBJ databases">
        <title>Stygiobacter electus gen. nov., sp. nov., facultatively anaerobic thermotolerant bacterium of the class Ignavibacteria from a well of Yessentuki mineral water deposit.</title>
        <authorList>
            <person name="Podosokorskaya O.A."/>
            <person name="Elcheninov A.G."/>
            <person name="Petrova N.F."/>
            <person name="Zavarzina D.G."/>
            <person name="Kublanov I.V."/>
            <person name="Merkel A.Y."/>
        </authorList>
    </citation>
    <scope>NUCLEOTIDE SEQUENCE</scope>
    <source>
        <strain evidence="2">09-Me</strain>
    </source>
</reference>
<dbReference type="EMBL" id="JARGDL010000005">
    <property type="protein sequence ID" value="MDF1611642.1"/>
    <property type="molecule type" value="Genomic_DNA"/>
</dbReference>
<dbReference type="Gene3D" id="3.10.450.50">
    <property type="match status" value="1"/>
</dbReference>
<feature type="domain" description="DUF4440" evidence="1">
    <location>
        <begin position="37"/>
        <end position="150"/>
    </location>
</feature>
<keyword evidence="3" id="KW-1185">Reference proteome</keyword>
<dbReference type="InterPro" id="IPR032710">
    <property type="entry name" value="NTF2-like_dom_sf"/>
</dbReference>
<accession>A0AAE3TDQ2</accession>
<gene>
    <name evidence="2" type="ORF">P0M35_05745</name>
</gene>
<sequence>MKNYILYFFVFLILFSCTKEVPETEKRNVKSIDEAAVRELIENYFAAYNAGDIETAAEYFDNDYKVIATDSLDVIGYENAKEDLLQYYRQYPKGKWENKIEEITIADGYAIVISSGSFMQPDPLTNKLEPTYSERSIRILKKDKNKMWKIFRYLSAPTFTYDEK</sequence>
<evidence type="ECO:0000259" key="1">
    <source>
        <dbReference type="Pfam" id="PF14534"/>
    </source>
</evidence>
<dbReference type="Pfam" id="PF14534">
    <property type="entry name" value="DUF4440"/>
    <property type="match status" value="1"/>
</dbReference>
<dbReference type="InterPro" id="IPR011944">
    <property type="entry name" value="Steroid_delta5-4_isomerase"/>
</dbReference>
<dbReference type="SUPFAM" id="SSF54427">
    <property type="entry name" value="NTF2-like"/>
    <property type="match status" value="1"/>
</dbReference>
<organism evidence="2 3">
    <name type="scientific">Stygiobacter electus</name>
    <dbReference type="NCBI Taxonomy" id="3032292"/>
    <lineage>
        <taxon>Bacteria</taxon>
        <taxon>Pseudomonadati</taxon>
        <taxon>Ignavibacteriota</taxon>
        <taxon>Ignavibacteria</taxon>
        <taxon>Ignavibacteriales</taxon>
        <taxon>Melioribacteraceae</taxon>
        <taxon>Stygiobacter</taxon>
    </lineage>
</organism>
<proteinExistence type="predicted"/>
<dbReference type="RefSeq" id="WP_321535409.1">
    <property type="nucleotide sequence ID" value="NZ_JARGDL010000005.1"/>
</dbReference>
<evidence type="ECO:0000313" key="3">
    <source>
        <dbReference type="Proteomes" id="UP001221302"/>
    </source>
</evidence>
<dbReference type="Proteomes" id="UP001221302">
    <property type="component" value="Unassembled WGS sequence"/>
</dbReference>
<dbReference type="NCBIfam" id="TIGR02246">
    <property type="entry name" value="SgcJ/EcaC family oxidoreductase"/>
    <property type="match status" value="1"/>
</dbReference>